<reference evidence="2 3" key="1">
    <citation type="journal article" date="2015" name="Genome Biol.">
        <title>Comparative genomics of Steinernema reveals deeply conserved gene regulatory networks.</title>
        <authorList>
            <person name="Dillman A.R."/>
            <person name="Macchietto M."/>
            <person name="Porter C.F."/>
            <person name="Rogers A."/>
            <person name="Williams B."/>
            <person name="Antoshechkin I."/>
            <person name="Lee M.M."/>
            <person name="Goodwin Z."/>
            <person name="Lu X."/>
            <person name="Lewis E.E."/>
            <person name="Goodrich-Blair H."/>
            <person name="Stock S.P."/>
            <person name="Adams B.J."/>
            <person name="Sternberg P.W."/>
            <person name="Mortazavi A."/>
        </authorList>
    </citation>
    <scope>NUCLEOTIDE SEQUENCE [LARGE SCALE GENOMIC DNA]</scope>
    <source>
        <strain evidence="2 3">ALL</strain>
    </source>
</reference>
<name>A0A4U5P9Q3_STECR</name>
<accession>A0A4U5P9Q3</accession>
<protein>
    <submittedName>
        <fullName evidence="2">Uncharacterized protein</fullName>
    </submittedName>
</protein>
<evidence type="ECO:0000313" key="3">
    <source>
        <dbReference type="Proteomes" id="UP000298663"/>
    </source>
</evidence>
<comment type="caution">
    <text evidence="2">The sequence shown here is derived from an EMBL/GenBank/DDBJ whole genome shotgun (WGS) entry which is preliminary data.</text>
</comment>
<dbReference type="EMBL" id="AZBU02000002">
    <property type="protein sequence ID" value="TKR93029.1"/>
    <property type="molecule type" value="Genomic_DNA"/>
</dbReference>
<organism evidence="2 3">
    <name type="scientific">Steinernema carpocapsae</name>
    <name type="common">Entomopathogenic nematode</name>
    <dbReference type="NCBI Taxonomy" id="34508"/>
    <lineage>
        <taxon>Eukaryota</taxon>
        <taxon>Metazoa</taxon>
        <taxon>Ecdysozoa</taxon>
        <taxon>Nematoda</taxon>
        <taxon>Chromadorea</taxon>
        <taxon>Rhabditida</taxon>
        <taxon>Tylenchina</taxon>
        <taxon>Panagrolaimomorpha</taxon>
        <taxon>Strongyloidoidea</taxon>
        <taxon>Steinernematidae</taxon>
        <taxon>Steinernema</taxon>
    </lineage>
</organism>
<gene>
    <name evidence="2" type="ORF">L596_007562</name>
</gene>
<sequence>MRRRGCIGIASSATAVTRCAAGDGGRRCAERKDDDLSKNGGVLITLTVSGSRSGPPQVPNANFGFPAFQSLGDPFKG</sequence>
<dbReference type="AlphaFoldDB" id="A0A4U5P9Q3"/>
<proteinExistence type="predicted"/>
<dbReference type="Proteomes" id="UP000298663">
    <property type="component" value="Unassembled WGS sequence"/>
</dbReference>
<reference evidence="2 3" key="2">
    <citation type="journal article" date="2019" name="G3 (Bethesda)">
        <title>Hybrid Assembly of the Genome of the Entomopathogenic Nematode Steinernema carpocapsae Identifies the X-Chromosome.</title>
        <authorList>
            <person name="Serra L."/>
            <person name="Macchietto M."/>
            <person name="Macias-Munoz A."/>
            <person name="McGill C.J."/>
            <person name="Rodriguez I.M."/>
            <person name="Rodriguez B."/>
            <person name="Murad R."/>
            <person name="Mortazavi A."/>
        </authorList>
    </citation>
    <scope>NUCLEOTIDE SEQUENCE [LARGE SCALE GENOMIC DNA]</scope>
    <source>
        <strain evidence="2 3">ALL</strain>
    </source>
</reference>
<keyword evidence="3" id="KW-1185">Reference proteome</keyword>
<evidence type="ECO:0000256" key="1">
    <source>
        <dbReference type="SAM" id="MobiDB-lite"/>
    </source>
</evidence>
<feature type="region of interest" description="Disordered" evidence="1">
    <location>
        <begin position="48"/>
        <end position="77"/>
    </location>
</feature>
<evidence type="ECO:0000313" key="2">
    <source>
        <dbReference type="EMBL" id="TKR93029.1"/>
    </source>
</evidence>